<sequence length="297" mass="33645">MGVSDPESSKLAGRSFVASAIRNLLPKEASESYPDLVVHHTAQPVTEYHNPTFFPGLYLTLFPFGLGGFEIKTRPSALSFKHQAKYLLSISDRSFRYHNSFIFVLLNIVQRRQAHLQTYFTVGKSSFDSVARKLTRVTPSLLEHLAVELEQERKLSNPSPEERDALQLLQQVNTLSAPIPGSQASKIHVRNEIRNYYGYFGLPHIFFTFNPSPVHSPIFQVMFGDKTVDLSDRFPVMPNGRERALRLAKDPVAAADFYEFSFRALFRFLLGWDFDSHRSVAAGGIFGFIRAFYGTSE</sequence>
<evidence type="ECO:0000259" key="1">
    <source>
        <dbReference type="Pfam" id="PF14214"/>
    </source>
</evidence>
<name>A0A9P6ZH55_9AGAM</name>
<dbReference type="InterPro" id="IPR025476">
    <property type="entry name" value="Helitron_helicase-like"/>
</dbReference>
<evidence type="ECO:0000313" key="2">
    <source>
        <dbReference type="EMBL" id="KAG1766000.1"/>
    </source>
</evidence>
<keyword evidence="3" id="KW-1185">Reference proteome</keyword>
<gene>
    <name evidence="2" type="ORF">EV702DRAFT_981186</name>
</gene>
<feature type="non-terminal residue" evidence="2">
    <location>
        <position position="297"/>
    </location>
</feature>
<dbReference type="Proteomes" id="UP000714275">
    <property type="component" value="Unassembled WGS sequence"/>
</dbReference>
<organism evidence="2 3">
    <name type="scientific">Suillus placidus</name>
    <dbReference type="NCBI Taxonomy" id="48579"/>
    <lineage>
        <taxon>Eukaryota</taxon>
        <taxon>Fungi</taxon>
        <taxon>Dikarya</taxon>
        <taxon>Basidiomycota</taxon>
        <taxon>Agaricomycotina</taxon>
        <taxon>Agaricomycetes</taxon>
        <taxon>Agaricomycetidae</taxon>
        <taxon>Boletales</taxon>
        <taxon>Suillineae</taxon>
        <taxon>Suillaceae</taxon>
        <taxon>Suillus</taxon>
    </lineage>
</organism>
<dbReference type="Pfam" id="PF14214">
    <property type="entry name" value="Helitron_like_N"/>
    <property type="match status" value="1"/>
</dbReference>
<dbReference type="OrthoDB" id="432234at2759"/>
<dbReference type="EMBL" id="JABBWD010000101">
    <property type="protein sequence ID" value="KAG1766000.1"/>
    <property type="molecule type" value="Genomic_DNA"/>
</dbReference>
<reference evidence="2" key="1">
    <citation type="journal article" date="2020" name="New Phytol.">
        <title>Comparative genomics reveals dynamic genome evolution in host specialist ectomycorrhizal fungi.</title>
        <authorList>
            <person name="Lofgren L.A."/>
            <person name="Nguyen N.H."/>
            <person name="Vilgalys R."/>
            <person name="Ruytinx J."/>
            <person name="Liao H.L."/>
            <person name="Branco S."/>
            <person name="Kuo A."/>
            <person name="LaButti K."/>
            <person name="Lipzen A."/>
            <person name="Andreopoulos W."/>
            <person name="Pangilinan J."/>
            <person name="Riley R."/>
            <person name="Hundley H."/>
            <person name="Na H."/>
            <person name="Barry K."/>
            <person name="Grigoriev I.V."/>
            <person name="Stajich J.E."/>
            <person name="Kennedy P.G."/>
        </authorList>
    </citation>
    <scope>NUCLEOTIDE SEQUENCE</scope>
    <source>
        <strain evidence="2">DOB743</strain>
    </source>
</reference>
<accession>A0A9P6ZH55</accession>
<dbReference type="AlphaFoldDB" id="A0A9P6ZH55"/>
<proteinExistence type="predicted"/>
<protein>
    <recommendedName>
        <fullName evidence="1">Helitron helicase-like domain-containing protein</fullName>
    </recommendedName>
</protein>
<evidence type="ECO:0000313" key="3">
    <source>
        <dbReference type="Proteomes" id="UP000714275"/>
    </source>
</evidence>
<feature type="domain" description="Helitron helicase-like" evidence="1">
    <location>
        <begin position="85"/>
        <end position="297"/>
    </location>
</feature>
<comment type="caution">
    <text evidence="2">The sequence shown here is derived from an EMBL/GenBank/DDBJ whole genome shotgun (WGS) entry which is preliminary data.</text>
</comment>